<dbReference type="AlphaFoldDB" id="A0A1I5I7E6"/>
<evidence type="ECO:0000256" key="1">
    <source>
        <dbReference type="ARBA" id="ARBA00006484"/>
    </source>
</evidence>
<sequence>MGHSRGVRDNDHPGVPVTVPTDRPLALVTGASSGIGLELAKQFAEHGFDLVIAAEDDELDAAAETLRGMGAHVSPVRGDLTRYDDCELLVAAVRGAGRPLDAAAINAGVGIGGPFVETDLARELEIVALNCGSTVHVAKAVAQDMAARGEGRILFTSSVASQAPQPFQSVYGASKAFVQHLALALREELSDRGVSVTALLPGPTDTEFFDRGDLTDTRMGATDAKDDPAQVARQGYEGLMAGEASVFAGSLASKAMGRLSAVTPGNVAAKLNRAMTEPGSAG</sequence>
<dbReference type="GO" id="GO:0016020">
    <property type="term" value="C:membrane"/>
    <property type="evidence" value="ECO:0007669"/>
    <property type="project" value="TreeGrafter"/>
</dbReference>
<dbReference type="PROSITE" id="PS00061">
    <property type="entry name" value="ADH_SHORT"/>
    <property type="match status" value="1"/>
</dbReference>
<evidence type="ECO:0000256" key="2">
    <source>
        <dbReference type="ARBA" id="ARBA00023002"/>
    </source>
</evidence>
<dbReference type="Pfam" id="PF00106">
    <property type="entry name" value="adh_short"/>
    <property type="match status" value="1"/>
</dbReference>
<dbReference type="InterPro" id="IPR002347">
    <property type="entry name" value="SDR_fam"/>
</dbReference>
<feature type="region of interest" description="Disordered" evidence="3">
    <location>
        <begin position="1"/>
        <end position="21"/>
    </location>
</feature>
<dbReference type="Proteomes" id="UP000183642">
    <property type="component" value="Unassembled WGS sequence"/>
</dbReference>
<dbReference type="InterPro" id="IPR036291">
    <property type="entry name" value="NAD(P)-bd_dom_sf"/>
</dbReference>
<proteinExistence type="inferred from homology"/>
<protein>
    <submittedName>
        <fullName evidence="4">Short-chain dehydrogenase</fullName>
    </submittedName>
</protein>
<dbReference type="Gene3D" id="3.40.50.720">
    <property type="entry name" value="NAD(P)-binding Rossmann-like Domain"/>
    <property type="match status" value="1"/>
</dbReference>
<dbReference type="EMBL" id="FOWE01000012">
    <property type="protein sequence ID" value="SFO56503.1"/>
    <property type="molecule type" value="Genomic_DNA"/>
</dbReference>
<evidence type="ECO:0000313" key="5">
    <source>
        <dbReference type="Proteomes" id="UP000183642"/>
    </source>
</evidence>
<dbReference type="InterPro" id="IPR020904">
    <property type="entry name" value="Sc_DH/Rdtase_CS"/>
</dbReference>
<dbReference type="PANTHER" id="PTHR44196:SF2">
    <property type="entry name" value="SHORT-CHAIN DEHYDROGENASE-RELATED"/>
    <property type="match status" value="1"/>
</dbReference>
<gene>
    <name evidence="4" type="ORF">SAMN05660359_04369</name>
</gene>
<name>A0A1I5I7E6_9ACTN</name>
<dbReference type="CDD" id="cd05233">
    <property type="entry name" value="SDR_c"/>
    <property type="match status" value="1"/>
</dbReference>
<reference evidence="5" key="1">
    <citation type="submission" date="2016-10" db="EMBL/GenBank/DDBJ databases">
        <authorList>
            <person name="Varghese N."/>
            <person name="Submissions S."/>
        </authorList>
    </citation>
    <scope>NUCLEOTIDE SEQUENCE [LARGE SCALE GENOMIC DNA]</scope>
    <source>
        <strain evidence="5">DSM 43161</strain>
    </source>
</reference>
<dbReference type="GO" id="GO:0016491">
    <property type="term" value="F:oxidoreductase activity"/>
    <property type="evidence" value="ECO:0007669"/>
    <property type="project" value="UniProtKB-KW"/>
</dbReference>
<feature type="compositionally biased region" description="Basic and acidic residues" evidence="3">
    <location>
        <begin position="1"/>
        <end position="12"/>
    </location>
</feature>
<comment type="similarity">
    <text evidence="1">Belongs to the short-chain dehydrogenases/reductases (SDR) family.</text>
</comment>
<accession>A0A1I5I7E6</accession>
<evidence type="ECO:0000313" key="4">
    <source>
        <dbReference type="EMBL" id="SFO56503.1"/>
    </source>
</evidence>
<evidence type="ECO:0000256" key="3">
    <source>
        <dbReference type="SAM" id="MobiDB-lite"/>
    </source>
</evidence>
<dbReference type="SUPFAM" id="SSF51735">
    <property type="entry name" value="NAD(P)-binding Rossmann-fold domains"/>
    <property type="match status" value="1"/>
</dbReference>
<organism evidence="4 5">
    <name type="scientific">Geodermatophilus obscurus</name>
    <dbReference type="NCBI Taxonomy" id="1861"/>
    <lineage>
        <taxon>Bacteria</taxon>
        <taxon>Bacillati</taxon>
        <taxon>Actinomycetota</taxon>
        <taxon>Actinomycetes</taxon>
        <taxon>Geodermatophilales</taxon>
        <taxon>Geodermatophilaceae</taxon>
        <taxon>Geodermatophilus</taxon>
    </lineage>
</organism>
<dbReference type="PANTHER" id="PTHR44196">
    <property type="entry name" value="DEHYDROGENASE/REDUCTASE SDR FAMILY MEMBER 7B"/>
    <property type="match status" value="1"/>
</dbReference>
<dbReference type="PRINTS" id="PR00081">
    <property type="entry name" value="GDHRDH"/>
</dbReference>
<keyword evidence="2" id="KW-0560">Oxidoreductase</keyword>
<keyword evidence="5" id="KW-1185">Reference proteome</keyword>